<dbReference type="InterPro" id="IPR036390">
    <property type="entry name" value="WH_DNA-bd_sf"/>
</dbReference>
<dbReference type="InterPro" id="IPR011711">
    <property type="entry name" value="GntR_C"/>
</dbReference>
<dbReference type="PANTHER" id="PTHR43537:SF24">
    <property type="entry name" value="GLUCONATE OPERON TRANSCRIPTIONAL REPRESSOR"/>
    <property type="match status" value="1"/>
</dbReference>
<dbReference type="Pfam" id="PF00392">
    <property type="entry name" value="GntR"/>
    <property type="match status" value="1"/>
</dbReference>
<dbReference type="SMART" id="SM00345">
    <property type="entry name" value="HTH_GNTR"/>
    <property type="match status" value="1"/>
</dbReference>
<protein>
    <submittedName>
        <fullName evidence="5">GntR family transcriptional regulator</fullName>
    </submittedName>
</protein>
<dbReference type="InterPro" id="IPR008920">
    <property type="entry name" value="TF_FadR/GntR_C"/>
</dbReference>
<reference evidence="5" key="2">
    <citation type="submission" date="2020-09" db="EMBL/GenBank/DDBJ databases">
        <authorList>
            <person name="Sun Q."/>
            <person name="Zhou Y."/>
        </authorList>
    </citation>
    <scope>NUCLEOTIDE SEQUENCE</scope>
    <source>
        <strain evidence="5">CGMCC 1.12777</strain>
    </source>
</reference>
<organism evidence="5 6">
    <name type="scientific">Pullulanibacillus pueri</name>
    <dbReference type="NCBI Taxonomy" id="1437324"/>
    <lineage>
        <taxon>Bacteria</taxon>
        <taxon>Bacillati</taxon>
        <taxon>Bacillota</taxon>
        <taxon>Bacilli</taxon>
        <taxon>Bacillales</taxon>
        <taxon>Sporolactobacillaceae</taxon>
        <taxon>Pullulanibacillus</taxon>
    </lineage>
</organism>
<keyword evidence="6" id="KW-1185">Reference proteome</keyword>
<evidence type="ECO:0000313" key="6">
    <source>
        <dbReference type="Proteomes" id="UP000656813"/>
    </source>
</evidence>
<evidence type="ECO:0000256" key="3">
    <source>
        <dbReference type="ARBA" id="ARBA00023163"/>
    </source>
</evidence>
<keyword evidence="2" id="KW-0238">DNA-binding</keyword>
<dbReference type="AlphaFoldDB" id="A0A8J2ZUT3"/>
<dbReference type="CDD" id="cd07377">
    <property type="entry name" value="WHTH_GntR"/>
    <property type="match status" value="1"/>
</dbReference>
<dbReference type="Proteomes" id="UP000656813">
    <property type="component" value="Unassembled WGS sequence"/>
</dbReference>
<evidence type="ECO:0000259" key="4">
    <source>
        <dbReference type="PROSITE" id="PS50949"/>
    </source>
</evidence>
<dbReference type="RefSeq" id="WP_188496852.1">
    <property type="nucleotide sequence ID" value="NZ_BMFV01000009.1"/>
</dbReference>
<evidence type="ECO:0000313" key="5">
    <source>
        <dbReference type="EMBL" id="GGH79989.1"/>
    </source>
</evidence>
<dbReference type="GO" id="GO:0003677">
    <property type="term" value="F:DNA binding"/>
    <property type="evidence" value="ECO:0007669"/>
    <property type="project" value="UniProtKB-KW"/>
</dbReference>
<keyword evidence="3" id="KW-0804">Transcription</keyword>
<dbReference type="Gene3D" id="1.20.120.530">
    <property type="entry name" value="GntR ligand-binding domain-like"/>
    <property type="match status" value="1"/>
</dbReference>
<dbReference type="EMBL" id="BMFV01000009">
    <property type="protein sequence ID" value="GGH79989.1"/>
    <property type="molecule type" value="Genomic_DNA"/>
</dbReference>
<comment type="caution">
    <text evidence="5">The sequence shown here is derived from an EMBL/GenBank/DDBJ whole genome shotgun (WGS) entry which is preliminary data.</text>
</comment>
<reference evidence="5" key="1">
    <citation type="journal article" date="2014" name="Int. J. Syst. Evol. Microbiol.">
        <title>Complete genome sequence of Corynebacterium casei LMG S-19264T (=DSM 44701T), isolated from a smear-ripened cheese.</title>
        <authorList>
            <consortium name="US DOE Joint Genome Institute (JGI-PGF)"/>
            <person name="Walter F."/>
            <person name="Albersmeier A."/>
            <person name="Kalinowski J."/>
            <person name="Ruckert C."/>
        </authorList>
    </citation>
    <scope>NUCLEOTIDE SEQUENCE</scope>
    <source>
        <strain evidence="5">CGMCC 1.12777</strain>
    </source>
</reference>
<evidence type="ECO:0000256" key="1">
    <source>
        <dbReference type="ARBA" id="ARBA00023015"/>
    </source>
</evidence>
<dbReference type="SUPFAM" id="SSF48008">
    <property type="entry name" value="GntR ligand-binding domain-like"/>
    <property type="match status" value="1"/>
</dbReference>
<gene>
    <name evidence="5" type="ORF">GCM10007096_15730</name>
</gene>
<name>A0A8J2ZUT3_9BACL</name>
<accession>A0A8J2ZUT3</accession>
<dbReference type="PROSITE" id="PS50949">
    <property type="entry name" value="HTH_GNTR"/>
    <property type="match status" value="1"/>
</dbReference>
<dbReference type="SUPFAM" id="SSF46785">
    <property type="entry name" value="Winged helix' DNA-binding domain"/>
    <property type="match status" value="1"/>
</dbReference>
<keyword evidence="1" id="KW-0805">Transcription regulation</keyword>
<dbReference type="InterPro" id="IPR036388">
    <property type="entry name" value="WH-like_DNA-bd_sf"/>
</dbReference>
<dbReference type="GO" id="GO:0003700">
    <property type="term" value="F:DNA-binding transcription factor activity"/>
    <property type="evidence" value="ECO:0007669"/>
    <property type="project" value="InterPro"/>
</dbReference>
<feature type="domain" description="HTH gntR-type" evidence="4">
    <location>
        <begin position="12"/>
        <end position="79"/>
    </location>
</feature>
<sequence>MNKPLKAKFERSKATTDVLNKLRIDIILGKYSPGTRLIENTLAKDYQVSRGRIRDVFKVLEQEGIIESLDNGATVVVGFNEEIASDMYDLRLYLELKATEILLSKKMVSYSQLVSALDRVANDLNHLNLQDLYDIDIQFHRGLFIAAGNRPIMQAWDNLSSTIHSFLSVNTTTEYSKNYAIEFFEKHKIIIDAIIMKNPKAKEEVEKHILDAKQMTLDIIKKQGNK</sequence>
<proteinExistence type="predicted"/>
<dbReference type="PANTHER" id="PTHR43537">
    <property type="entry name" value="TRANSCRIPTIONAL REGULATOR, GNTR FAMILY"/>
    <property type="match status" value="1"/>
</dbReference>
<dbReference type="Pfam" id="PF07729">
    <property type="entry name" value="FCD"/>
    <property type="match status" value="1"/>
</dbReference>
<dbReference type="InterPro" id="IPR000524">
    <property type="entry name" value="Tscrpt_reg_HTH_GntR"/>
</dbReference>
<evidence type="ECO:0000256" key="2">
    <source>
        <dbReference type="ARBA" id="ARBA00023125"/>
    </source>
</evidence>
<dbReference type="Gene3D" id="1.10.10.10">
    <property type="entry name" value="Winged helix-like DNA-binding domain superfamily/Winged helix DNA-binding domain"/>
    <property type="match status" value="1"/>
</dbReference>